<gene>
    <name evidence="11" type="ORF">OD750_018600</name>
</gene>
<comment type="subcellular location">
    <subcellularLocation>
        <location evidence="1">Cell membrane</location>
        <topology evidence="1">Multi-pass membrane protein</topology>
    </subcellularLocation>
</comment>
<dbReference type="Pfam" id="PF00795">
    <property type="entry name" value="CN_hydrolase"/>
    <property type="match status" value="1"/>
</dbReference>
<organism evidence="11 12">
    <name type="scientific">Tahibacter soli</name>
    <dbReference type="NCBI Taxonomy" id="2983605"/>
    <lineage>
        <taxon>Bacteria</taxon>
        <taxon>Pseudomonadati</taxon>
        <taxon>Pseudomonadota</taxon>
        <taxon>Gammaproteobacteria</taxon>
        <taxon>Lysobacterales</taxon>
        <taxon>Rhodanobacteraceae</taxon>
        <taxon>Tahibacter</taxon>
    </lineage>
</organism>
<evidence type="ECO:0000256" key="6">
    <source>
        <dbReference type="ARBA" id="ARBA00022989"/>
    </source>
</evidence>
<feature type="transmembrane region" description="Helical" evidence="9">
    <location>
        <begin position="193"/>
        <end position="211"/>
    </location>
</feature>
<dbReference type="Pfam" id="PF20154">
    <property type="entry name" value="LNT_N"/>
    <property type="match status" value="1"/>
</dbReference>
<comment type="similarity">
    <text evidence="2">Belongs to the CN hydrolase family. Apolipoprotein N-acyltransferase subfamily.</text>
</comment>
<proteinExistence type="inferred from homology"/>
<name>A0A9X3YNN2_9GAMM</name>
<evidence type="ECO:0000313" key="12">
    <source>
        <dbReference type="Proteomes" id="UP001139971"/>
    </source>
</evidence>
<reference evidence="11" key="1">
    <citation type="submission" date="2023-02" db="EMBL/GenBank/DDBJ databases">
        <title>Tahibacter soli sp. nov. isolated from soil.</title>
        <authorList>
            <person name="Baek J.H."/>
            <person name="Lee J.K."/>
            <person name="Choi D.G."/>
            <person name="Jeon C.O."/>
        </authorList>
    </citation>
    <scope>NUCLEOTIDE SEQUENCE</scope>
    <source>
        <strain evidence="11">BL</strain>
    </source>
</reference>
<keyword evidence="7 9" id="KW-0472">Membrane</keyword>
<feature type="domain" description="CN hydrolase" evidence="10">
    <location>
        <begin position="216"/>
        <end position="446"/>
    </location>
</feature>
<evidence type="ECO:0000256" key="5">
    <source>
        <dbReference type="ARBA" id="ARBA00022692"/>
    </source>
</evidence>
<evidence type="ECO:0000313" key="11">
    <source>
        <dbReference type="EMBL" id="MDC8014560.1"/>
    </source>
</evidence>
<dbReference type="PROSITE" id="PS50263">
    <property type="entry name" value="CN_HYDROLASE"/>
    <property type="match status" value="1"/>
</dbReference>
<dbReference type="Proteomes" id="UP001139971">
    <property type="component" value="Unassembled WGS sequence"/>
</dbReference>
<feature type="transmembrane region" description="Helical" evidence="9">
    <location>
        <begin position="33"/>
        <end position="49"/>
    </location>
</feature>
<keyword evidence="6 9" id="KW-1133">Transmembrane helix</keyword>
<dbReference type="InterPro" id="IPR003010">
    <property type="entry name" value="C-N_Hydrolase"/>
</dbReference>
<dbReference type="PANTHER" id="PTHR38686:SF1">
    <property type="entry name" value="APOLIPOPROTEIN N-ACYLTRANSFERASE"/>
    <property type="match status" value="1"/>
</dbReference>
<dbReference type="InterPro" id="IPR004563">
    <property type="entry name" value="Apolipo_AcylTrfase"/>
</dbReference>
<keyword evidence="3" id="KW-1003">Cell membrane</keyword>
<protein>
    <recommendedName>
        <fullName evidence="10">CN hydrolase domain-containing protein</fullName>
    </recommendedName>
</protein>
<keyword evidence="5 9" id="KW-0812">Transmembrane</keyword>
<dbReference type="AlphaFoldDB" id="A0A9X3YNN2"/>
<evidence type="ECO:0000256" key="1">
    <source>
        <dbReference type="ARBA" id="ARBA00004651"/>
    </source>
</evidence>
<keyword evidence="4" id="KW-0808">Transferase</keyword>
<dbReference type="GO" id="GO:0005886">
    <property type="term" value="C:plasma membrane"/>
    <property type="evidence" value="ECO:0007669"/>
    <property type="project" value="UniProtKB-SubCell"/>
</dbReference>
<feature type="transmembrane region" description="Helical" evidence="9">
    <location>
        <begin position="111"/>
        <end position="133"/>
    </location>
</feature>
<feature type="transmembrane region" description="Helical" evidence="9">
    <location>
        <begin position="81"/>
        <end position="104"/>
    </location>
</feature>
<dbReference type="PANTHER" id="PTHR38686">
    <property type="entry name" value="APOLIPOPROTEIN N-ACYLTRANSFERASE"/>
    <property type="match status" value="1"/>
</dbReference>
<keyword evidence="8" id="KW-0012">Acyltransferase</keyword>
<evidence type="ECO:0000256" key="9">
    <source>
        <dbReference type="SAM" id="Phobius"/>
    </source>
</evidence>
<evidence type="ECO:0000256" key="3">
    <source>
        <dbReference type="ARBA" id="ARBA00022475"/>
    </source>
</evidence>
<evidence type="ECO:0000256" key="4">
    <source>
        <dbReference type="ARBA" id="ARBA00022679"/>
    </source>
</evidence>
<comment type="caution">
    <text evidence="11">The sequence shown here is derived from an EMBL/GenBank/DDBJ whole genome shotgun (WGS) entry which is preliminary data.</text>
</comment>
<dbReference type="EMBL" id="JAOVZO020000018">
    <property type="protein sequence ID" value="MDC8014560.1"/>
    <property type="molecule type" value="Genomic_DNA"/>
</dbReference>
<dbReference type="GO" id="GO:0042158">
    <property type="term" value="P:lipoprotein biosynthetic process"/>
    <property type="evidence" value="ECO:0007669"/>
    <property type="project" value="InterPro"/>
</dbReference>
<dbReference type="SUPFAM" id="SSF56317">
    <property type="entry name" value="Carbon-nitrogen hydrolase"/>
    <property type="match status" value="1"/>
</dbReference>
<evidence type="ECO:0000256" key="8">
    <source>
        <dbReference type="ARBA" id="ARBA00023315"/>
    </source>
</evidence>
<feature type="transmembrane region" description="Helical" evidence="9">
    <location>
        <begin position="459"/>
        <end position="477"/>
    </location>
</feature>
<accession>A0A9X3YNN2</accession>
<dbReference type="GO" id="GO:0016410">
    <property type="term" value="F:N-acyltransferase activity"/>
    <property type="evidence" value="ECO:0007669"/>
    <property type="project" value="InterPro"/>
</dbReference>
<dbReference type="InterPro" id="IPR036526">
    <property type="entry name" value="C-N_Hydrolase_sf"/>
</dbReference>
<evidence type="ECO:0000256" key="7">
    <source>
        <dbReference type="ARBA" id="ARBA00023136"/>
    </source>
</evidence>
<keyword evidence="12" id="KW-1185">Reference proteome</keyword>
<sequence length="487" mass="50534">MDSKPADAPLAFAFAAFAATAAGAYFAYALQPVWWLAWLAPIPVFAYALRAGRAMAFAVAALAFLAGAASWWPFLHGRLHVPAFALAAAFAVPSLLFGVAALVLRAFARRGFVAAAPFAVACLWTAVSFVAASTSVDGTAGNLAYSQMDFLPAIQIAAFGGIHAIGFLVMLFAASIAVVFAPVAANARLRASAIGVAVVALALAAGGWRLADTVAPTLKVAALAIDDPGAELVPKAGSPAGQALVSRYVDGVGAAANAGAKLVLIPENIATVDDAAAPAFETAFRDAARANAVDVVVGAGRGATGPERNVAYVFRAGGDKPERYTKTHLVPGFEKHFAPGDGTPLVVDDPAARWAVSICKDLDFPQYQRKYGLARAGLLVVPAWDFVDDAWMHNRMAVLRGVENGYAMLRTARDGLLTVSDDRGRVLASVESASAPLAMLVATAPVAHRPTWYARIGDVFSYAAIAVFVLLCALLALDARKRAAGSI</sequence>
<dbReference type="RefSeq" id="WP_263542223.1">
    <property type="nucleotide sequence ID" value="NZ_JAOVZO020000018.1"/>
</dbReference>
<evidence type="ECO:0000256" key="2">
    <source>
        <dbReference type="ARBA" id="ARBA00010065"/>
    </source>
</evidence>
<dbReference type="Gene3D" id="3.60.110.10">
    <property type="entry name" value="Carbon-nitrogen hydrolase"/>
    <property type="match status" value="1"/>
</dbReference>
<evidence type="ECO:0000259" key="10">
    <source>
        <dbReference type="PROSITE" id="PS50263"/>
    </source>
</evidence>
<dbReference type="InterPro" id="IPR045378">
    <property type="entry name" value="LNT_N"/>
</dbReference>
<feature type="transmembrane region" description="Helical" evidence="9">
    <location>
        <begin position="56"/>
        <end position="75"/>
    </location>
</feature>
<feature type="transmembrane region" description="Helical" evidence="9">
    <location>
        <begin position="153"/>
        <end position="181"/>
    </location>
</feature>